<gene>
    <name evidence="4" type="ORF">EXM22_12175</name>
</gene>
<feature type="domain" description="Response regulatory" evidence="2">
    <location>
        <begin position="22"/>
        <end position="136"/>
    </location>
</feature>
<feature type="modified residue" description="4-aspartylphosphate" evidence="1">
    <location>
        <position position="73"/>
    </location>
</feature>
<name>A0A5C1QNB3_9SPIO</name>
<dbReference type="KEGG" id="ock:EXM22_12175"/>
<dbReference type="Proteomes" id="UP000324209">
    <property type="component" value="Chromosome"/>
</dbReference>
<dbReference type="SUPFAM" id="SSF52172">
    <property type="entry name" value="CheY-like"/>
    <property type="match status" value="1"/>
</dbReference>
<organism evidence="4 5">
    <name type="scientific">Oceanispirochaeta crateris</name>
    <dbReference type="NCBI Taxonomy" id="2518645"/>
    <lineage>
        <taxon>Bacteria</taxon>
        <taxon>Pseudomonadati</taxon>
        <taxon>Spirochaetota</taxon>
        <taxon>Spirochaetia</taxon>
        <taxon>Spirochaetales</taxon>
        <taxon>Spirochaetaceae</taxon>
        <taxon>Oceanispirochaeta</taxon>
    </lineage>
</organism>
<protein>
    <submittedName>
        <fullName evidence="4">Response regulator transcription factor</fullName>
    </submittedName>
</protein>
<dbReference type="Gene3D" id="2.20.25.10">
    <property type="match status" value="1"/>
</dbReference>
<dbReference type="SMART" id="SM00850">
    <property type="entry name" value="LytTR"/>
    <property type="match status" value="1"/>
</dbReference>
<dbReference type="PANTHER" id="PTHR37299:SF1">
    <property type="entry name" value="STAGE 0 SPORULATION PROTEIN A HOMOLOG"/>
    <property type="match status" value="1"/>
</dbReference>
<dbReference type="Gene3D" id="2.40.50.40">
    <property type="match status" value="1"/>
</dbReference>
<proteinExistence type="predicted"/>
<evidence type="ECO:0000313" key="5">
    <source>
        <dbReference type="Proteomes" id="UP000324209"/>
    </source>
</evidence>
<dbReference type="GO" id="GO:0003677">
    <property type="term" value="F:DNA binding"/>
    <property type="evidence" value="ECO:0007669"/>
    <property type="project" value="InterPro"/>
</dbReference>
<accession>A0A5C1QNB3</accession>
<dbReference type="AlphaFoldDB" id="A0A5C1QNB3"/>
<dbReference type="Pfam" id="PF04397">
    <property type="entry name" value="LytTR"/>
    <property type="match status" value="1"/>
</dbReference>
<dbReference type="OrthoDB" id="9809318at2"/>
<dbReference type="InterPro" id="IPR007492">
    <property type="entry name" value="LytTR_DNA-bd_dom"/>
</dbReference>
<sequence>MQAGRRYNRFYLYSFRGLLMIRVLVVDDEKPARDELCWLLEKNRDIKVVAEAENGMKALEYLKDEEVDLILLDIQMPGLTGLETARQILSHPPYPQIIFVTAYDQFAIEAFDVNALDYLLKPIEEERLTRGLNRARNRLMKQDELVGLGQRIMNLVSSEKQAGPGDLRKLTVYSDGRFIPIDFDNIVMLTAEEKHSLIYTTKGSYSYRKSLSQLEELVTDDALFKCHRSYTVNLNYIEAVEPWFNNAYLIKLKYVDDRIPVSRSHTAALKEILHMD</sequence>
<reference evidence="4 5" key="1">
    <citation type="submission" date="2019-02" db="EMBL/GenBank/DDBJ databases">
        <title>Complete Genome Sequence and Methylome Analysis of free living Spirochaetas.</title>
        <authorList>
            <person name="Fomenkov A."/>
            <person name="Dubinina G."/>
            <person name="Leshcheva N."/>
            <person name="Mikheeva N."/>
            <person name="Grabovich M."/>
            <person name="Vincze T."/>
            <person name="Roberts R.J."/>
        </authorList>
    </citation>
    <scope>NUCLEOTIDE SEQUENCE [LARGE SCALE GENOMIC DNA]</scope>
    <source>
        <strain evidence="4 5">K2</strain>
    </source>
</reference>
<evidence type="ECO:0000259" key="3">
    <source>
        <dbReference type="PROSITE" id="PS50930"/>
    </source>
</evidence>
<dbReference type="Gene3D" id="3.40.50.2300">
    <property type="match status" value="1"/>
</dbReference>
<dbReference type="PROSITE" id="PS50110">
    <property type="entry name" value="RESPONSE_REGULATORY"/>
    <property type="match status" value="1"/>
</dbReference>
<dbReference type="CDD" id="cd17532">
    <property type="entry name" value="REC_LytTR_AlgR-like"/>
    <property type="match status" value="1"/>
</dbReference>
<keyword evidence="1" id="KW-0597">Phosphoprotein</keyword>
<dbReference type="PANTHER" id="PTHR37299">
    <property type="entry name" value="TRANSCRIPTIONAL REGULATOR-RELATED"/>
    <property type="match status" value="1"/>
</dbReference>
<dbReference type="EMBL" id="CP036150">
    <property type="protein sequence ID" value="QEN08709.1"/>
    <property type="molecule type" value="Genomic_DNA"/>
</dbReference>
<evidence type="ECO:0000256" key="1">
    <source>
        <dbReference type="PROSITE-ProRule" id="PRU00169"/>
    </source>
</evidence>
<dbReference type="GO" id="GO:0000156">
    <property type="term" value="F:phosphorelay response regulator activity"/>
    <property type="evidence" value="ECO:0007669"/>
    <property type="project" value="InterPro"/>
</dbReference>
<dbReference type="Pfam" id="PF00072">
    <property type="entry name" value="Response_reg"/>
    <property type="match status" value="1"/>
</dbReference>
<evidence type="ECO:0000259" key="2">
    <source>
        <dbReference type="PROSITE" id="PS50110"/>
    </source>
</evidence>
<dbReference type="SMART" id="SM00448">
    <property type="entry name" value="REC"/>
    <property type="match status" value="1"/>
</dbReference>
<dbReference type="PROSITE" id="PS50930">
    <property type="entry name" value="HTH_LYTTR"/>
    <property type="match status" value="1"/>
</dbReference>
<keyword evidence="5" id="KW-1185">Reference proteome</keyword>
<feature type="domain" description="HTH LytTR-type" evidence="3">
    <location>
        <begin position="170"/>
        <end position="275"/>
    </location>
</feature>
<dbReference type="InterPro" id="IPR011006">
    <property type="entry name" value="CheY-like_superfamily"/>
</dbReference>
<evidence type="ECO:0000313" key="4">
    <source>
        <dbReference type="EMBL" id="QEN08709.1"/>
    </source>
</evidence>
<dbReference type="InterPro" id="IPR001789">
    <property type="entry name" value="Sig_transdc_resp-reg_receiver"/>
</dbReference>
<dbReference type="InterPro" id="IPR046947">
    <property type="entry name" value="LytR-like"/>
</dbReference>